<keyword evidence="2" id="KW-1185">Reference proteome</keyword>
<comment type="caution">
    <text evidence="1">The sequence shown here is derived from an EMBL/GenBank/DDBJ whole genome shotgun (WGS) entry which is preliminary data.</text>
</comment>
<accession>A0A3S0INX6</accession>
<organism evidence="1 2">
    <name type="scientific">Shewanella canadensis</name>
    <dbReference type="NCBI Taxonomy" id="271096"/>
    <lineage>
        <taxon>Bacteria</taxon>
        <taxon>Pseudomonadati</taxon>
        <taxon>Pseudomonadota</taxon>
        <taxon>Gammaproteobacteria</taxon>
        <taxon>Alteromonadales</taxon>
        <taxon>Shewanellaceae</taxon>
        <taxon>Shewanella</taxon>
    </lineage>
</organism>
<evidence type="ECO:0000313" key="2">
    <source>
        <dbReference type="Proteomes" id="UP000267448"/>
    </source>
</evidence>
<dbReference type="Proteomes" id="UP000267448">
    <property type="component" value="Unassembled WGS sequence"/>
</dbReference>
<gene>
    <name evidence="1" type="ORF">EKG38_13965</name>
</gene>
<dbReference type="AlphaFoldDB" id="A0A3S0INX6"/>
<protein>
    <submittedName>
        <fullName evidence="1">Uncharacterized protein</fullName>
    </submittedName>
</protein>
<proteinExistence type="predicted"/>
<dbReference type="EMBL" id="RXNU01000006">
    <property type="protein sequence ID" value="RTR38605.1"/>
    <property type="molecule type" value="Genomic_DNA"/>
</dbReference>
<sequence>MIELVVRLYKIVKRVLKVVFQVLPDISPANIEQAKLVVDSITAESRSSEYQRIYSDRSLQVGKRAYLLMLIEQQGIPFHLRLKRFIIDIARAIKPQHGLAIVTTLVH</sequence>
<dbReference type="OrthoDB" id="9836685at2"/>
<name>A0A3S0INX6_9GAMM</name>
<evidence type="ECO:0000313" key="1">
    <source>
        <dbReference type="EMBL" id="RTR38605.1"/>
    </source>
</evidence>
<dbReference type="RefSeq" id="WP_126520836.1">
    <property type="nucleotide sequence ID" value="NZ_RXNU01000006.1"/>
</dbReference>
<reference evidence="1 2" key="1">
    <citation type="submission" date="2018-12" db="EMBL/GenBank/DDBJ databases">
        <authorList>
            <person name="Yu L."/>
        </authorList>
    </citation>
    <scope>NUCLEOTIDE SEQUENCE [LARGE SCALE GENOMIC DNA]</scope>
    <source>
        <strain evidence="1 2">HAW-EB2</strain>
    </source>
</reference>